<gene>
    <name evidence="2" type="ORF">JOF56_006164</name>
</gene>
<dbReference type="Gene3D" id="1.10.1040.10">
    <property type="entry name" value="N-(1-d-carboxylethyl)-l-norvaline Dehydrogenase, domain 2"/>
    <property type="match status" value="1"/>
</dbReference>
<dbReference type="InterPro" id="IPR013328">
    <property type="entry name" value="6PGD_dom2"/>
</dbReference>
<name>A0ABS4TP45_9PSEU</name>
<sequence>MPEAVGKPDTLLYYAGFREVFDTHVETLRVMGGDTVHLGTEPDLASLYELAAGGTLLPALLGFFQGAALVTARGLEAQTLVSHTVKWLRMIESVLPQFAAEIDSGDYGNPSSALGLFYEGIAHDHSIGEEGNIDVSWNEPMHDLLRRAVDQGHRDHSVSALVELLRK</sequence>
<dbReference type="EMBL" id="JAGINW010000001">
    <property type="protein sequence ID" value="MBP2325779.1"/>
    <property type="molecule type" value="Genomic_DNA"/>
</dbReference>
<dbReference type="InterPro" id="IPR048666">
    <property type="entry name" value="RedAm-like_C"/>
</dbReference>
<reference evidence="2 3" key="1">
    <citation type="submission" date="2021-03" db="EMBL/GenBank/DDBJ databases">
        <title>Sequencing the genomes of 1000 actinobacteria strains.</title>
        <authorList>
            <person name="Klenk H.-P."/>
        </authorList>
    </citation>
    <scope>NUCLEOTIDE SEQUENCE [LARGE SCALE GENOMIC DNA]</scope>
    <source>
        <strain evidence="2 3">DSM 46670</strain>
    </source>
</reference>
<feature type="domain" description="NADPH-dependent reductive aminase-like C-terminal" evidence="1">
    <location>
        <begin position="41"/>
        <end position="167"/>
    </location>
</feature>
<dbReference type="Proteomes" id="UP001519332">
    <property type="component" value="Unassembled WGS sequence"/>
</dbReference>
<dbReference type="RefSeq" id="WP_245378462.1">
    <property type="nucleotide sequence ID" value="NZ_JAGINW010000001.1"/>
</dbReference>
<comment type="caution">
    <text evidence="2">The sequence shown here is derived from an EMBL/GenBank/DDBJ whole genome shotgun (WGS) entry which is preliminary data.</text>
</comment>
<proteinExistence type="predicted"/>
<dbReference type="Pfam" id="PF21761">
    <property type="entry name" value="RedAm-like_C"/>
    <property type="match status" value="1"/>
</dbReference>
<accession>A0ABS4TP45</accession>
<evidence type="ECO:0000313" key="2">
    <source>
        <dbReference type="EMBL" id="MBP2325779.1"/>
    </source>
</evidence>
<organism evidence="2 3">
    <name type="scientific">Kibdelosporangium banguiense</name>
    <dbReference type="NCBI Taxonomy" id="1365924"/>
    <lineage>
        <taxon>Bacteria</taxon>
        <taxon>Bacillati</taxon>
        <taxon>Actinomycetota</taxon>
        <taxon>Actinomycetes</taxon>
        <taxon>Pseudonocardiales</taxon>
        <taxon>Pseudonocardiaceae</taxon>
        <taxon>Kibdelosporangium</taxon>
    </lineage>
</organism>
<protein>
    <submittedName>
        <fullName evidence="2">3-hydroxyisobutyrate dehydrogenase-like beta-hydroxyacid dehydrogenase</fullName>
    </submittedName>
</protein>
<evidence type="ECO:0000313" key="3">
    <source>
        <dbReference type="Proteomes" id="UP001519332"/>
    </source>
</evidence>
<evidence type="ECO:0000259" key="1">
    <source>
        <dbReference type="Pfam" id="PF21761"/>
    </source>
</evidence>
<keyword evidence="3" id="KW-1185">Reference proteome</keyword>